<proteinExistence type="predicted"/>
<evidence type="ECO:0000313" key="3">
    <source>
        <dbReference type="Proteomes" id="UP000318437"/>
    </source>
</evidence>
<sequence>MEVKLPINRDGVTLSQRSCQMTRTHLLFIQAILAIAIGCAKSEPTQQVTGKISYQAKALDHGMVSFFPAGGRPIGAAITPEGSYEIELPPGQYQVIVNAPPKLPAGFKEGDPLPSHDPNALPAKYSRQQTSGLSATISLQDETQTVDFELE</sequence>
<gene>
    <name evidence="2" type="ORF">Pla144_11360</name>
</gene>
<feature type="compositionally biased region" description="Polar residues" evidence="1">
    <location>
        <begin position="126"/>
        <end position="151"/>
    </location>
</feature>
<name>A0A5C6D0F5_9BACT</name>
<keyword evidence="3" id="KW-1185">Reference proteome</keyword>
<comment type="caution">
    <text evidence="2">The sequence shown here is derived from an EMBL/GenBank/DDBJ whole genome shotgun (WGS) entry which is preliminary data.</text>
</comment>
<dbReference type="Proteomes" id="UP000318437">
    <property type="component" value="Unassembled WGS sequence"/>
</dbReference>
<dbReference type="AlphaFoldDB" id="A0A5C6D0F5"/>
<accession>A0A5C6D0F5</accession>
<organism evidence="2 3">
    <name type="scientific">Bythopirellula polymerisocia</name>
    <dbReference type="NCBI Taxonomy" id="2528003"/>
    <lineage>
        <taxon>Bacteria</taxon>
        <taxon>Pseudomonadati</taxon>
        <taxon>Planctomycetota</taxon>
        <taxon>Planctomycetia</taxon>
        <taxon>Pirellulales</taxon>
        <taxon>Lacipirellulaceae</taxon>
        <taxon>Bythopirellula</taxon>
    </lineage>
</organism>
<reference evidence="2 3" key="1">
    <citation type="submission" date="2019-02" db="EMBL/GenBank/DDBJ databases">
        <title>Deep-cultivation of Planctomycetes and their phenomic and genomic characterization uncovers novel biology.</title>
        <authorList>
            <person name="Wiegand S."/>
            <person name="Jogler M."/>
            <person name="Boedeker C."/>
            <person name="Pinto D."/>
            <person name="Vollmers J."/>
            <person name="Rivas-Marin E."/>
            <person name="Kohn T."/>
            <person name="Peeters S.H."/>
            <person name="Heuer A."/>
            <person name="Rast P."/>
            <person name="Oberbeckmann S."/>
            <person name="Bunk B."/>
            <person name="Jeske O."/>
            <person name="Meyerdierks A."/>
            <person name="Storesund J.E."/>
            <person name="Kallscheuer N."/>
            <person name="Luecker S."/>
            <person name="Lage O.M."/>
            <person name="Pohl T."/>
            <person name="Merkel B.J."/>
            <person name="Hornburger P."/>
            <person name="Mueller R.-W."/>
            <person name="Bruemmer F."/>
            <person name="Labrenz M."/>
            <person name="Spormann A.M."/>
            <person name="Op Den Camp H."/>
            <person name="Overmann J."/>
            <person name="Amann R."/>
            <person name="Jetten M.S.M."/>
            <person name="Mascher T."/>
            <person name="Medema M.H."/>
            <person name="Devos D.P."/>
            <person name="Kaster A.-K."/>
            <person name="Ovreas L."/>
            <person name="Rohde M."/>
            <person name="Galperin M.Y."/>
            <person name="Jogler C."/>
        </authorList>
    </citation>
    <scope>NUCLEOTIDE SEQUENCE [LARGE SCALE GENOMIC DNA]</scope>
    <source>
        <strain evidence="2 3">Pla144</strain>
    </source>
</reference>
<evidence type="ECO:0000313" key="2">
    <source>
        <dbReference type="EMBL" id="TWU30350.1"/>
    </source>
</evidence>
<feature type="region of interest" description="Disordered" evidence="1">
    <location>
        <begin position="104"/>
        <end position="151"/>
    </location>
</feature>
<protein>
    <recommendedName>
        <fullName evidence="4">Carboxypeptidase regulatory-like domain-containing protein</fullName>
    </recommendedName>
</protein>
<evidence type="ECO:0000256" key="1">
    <source>
        <dbReference type="SAM" id="MobiDB-lite"/>
    </source>
</evidence>
<dbReference type="EMBL" id="SJPS01000001">
    <property type="protein sequence ID" value="TWU30350.1"/>
    <property type="molecule type" value="Genomic_DNA"/>
</dbReference>
<evidence type="ECO:0008006" key="4">
    <source>
        <dbReference type="Google" id="ProtNLM"/>
    </source>
</evidence>